<feature type="transmembrane region" description="Helical" evidence="6">
    <location>
        <begin position="411"/>
        <end position="432"/>
    </location>
</feature>
<dbReference type="PANTHER" id="PTHR30250">
    <property type="entry name" value="PST FAMILY PREDICTED COLANIC ACID TRANSPORTER"/>
    <property type="match status" value="1"/>
</dbReference>
<evidence type="ECO:0000313" key="8">
    <source>
        <dbReference type="Proteomes" id="UP001165296"/>
    </source>
</evidence>
<evidence type="ECO:0000256" key="3">
    <source>
        <dbReference type="ARBA" id="ARBA00022692"/>
    </source>
</evidence>
<proteinExistence type="predicted"/>
<dbReference type="InterPro" id="IPR050833">
    <property type="entry name" value="Poly_Biosynth_Transport"/>
</dbReference>
<feature type="transmembrane region" description="Helical" evidence="6">
    <location>
        <begin position="444"/>
        <end position="463"/>
    </location>
</feature>
<evidence type="ECO:0000256" key="6">
    <source>
        <dbReference type="SAM" id="Phobius"/>
    </source>
</evidence>
<name>A0ABS8AMP1_9BACT</name>
<feature type="transmembrane region" description="Helical" evidence="6">
    <location>
        <begin position="118"/>
        <end position="137"/>
    </location>
</feature>
<evidence type="ECO:0000256" key="5">
    <source>
        <dbReference type="ARBA" id="ARBA00023136"/>
    </source>
</evidence>
<dbReference type="RefSeq" id="WP_226171642.1">
    <property type="nucleotide sequence ID" value="NZ_JAJADR010000001.1"/>
</dbReference>
<feature type="transmembrane region" description="Helical" evidence="6">
    <location>
        <begin position="149"/>
        <end position="169"/>
    </location>
</feature>
<feature type="transmembrane region" description="Helical" evidence="6">
    <location>
        <begin position="189"/>
        <end position="212"/>
    </location>
</feature>
<evidence type="ECO:0000313" key="7">
    <source>
        <dbReference type="EMBL" id="MCB2406908.1"/>
    </source>
</evidence>
<accession>A0ABS8AMP1</accession>
<keyword evidence="5 6" id="KW-0472">Membrane</keyword>
<feature type="transmembrane region" description="Helical" evidence="6">
    <location>
        <begin position="12"/>
        <end position="32"/>
    </location>
</feature>
<comment type="caution">
    <text evidence="7">The sequence shown here is derived from an EMBL/GenBank/DDBJ whole genome shotgun (WGS) entry which is preliminary data.</text>
</comment>
<feature type="transmembrane region" description="Helical" evidence="6">
    <location>
        <begin position="47"/>
        <end position="67"/>
    </location>
</feature>
<reference evidence="7" key="1">
    <citation type="submission" date="2021-10" db="EMBL/GenBank/DDBJ databases">
        <authorList>
            <person name="Dean J.D."/>
            <person name="Kim M.K."/>
            <person name="Newey C.N."/>
            <person name="Stoker T.S."/>
            <person name="Thompson D.W."/>
            <person name="Grose J.H."/>
        </authorList>
    </citation>
    <scope>NUCLEOTIDE SEQUENCE</scope>
    <source>
        <strain evidence="7">BT178</strain>
    </source>
</reference>
<evidence type="ECO:0000256" key="2">
    <source>
        <dbReference type="ARBA" id="ARBA00022475"/>
    </source>
</evidence>
<feature type="transmembrane region" description="Helical" evidence="6">
    <location>
        <begin position="351"/>
        <end position="374"/>
    </location>
</feature>
<dbReference type="Pfam" id="PF13440">
    <property type="entry name" value="Polysacc_synt_3"/>
    <property type="match status" value="1"/>
</dbReference>
<keyword evidence="8" id="KW-1185">Reference proteome</keyword>
<keyword evidence="4 6" id="KW-1133">Transmembrane helix</keyword>
<dbReference type="Proteomes" id="UP001165296">
    <property type="component" value="Unassembled WGS sequence"/>
</dbReference>
<comment type="subcellular location">
    <subcellularLocation>
        <location evidence="1">Cell membrane</location>
        <topology evidence="1">Multi-pass membrane protein</topology>
    </subcellularLocation>
</comment>
<feature type="transmembrane region" description="Helical" evidence="6">
    <location>
        <begin position="273"/>
        <end position="296"/>
    </location>
</feature>
<feature type="transmembrane region" description="Helical" evidence="6">
    <location>
        <begin position="469"/>
        <end position="489"/>
    </location>
</feature>
<dbReference type="PANTHER" id="PTHR30250:SF11">
    <property type="entry name" value="O-ANTIGEN TRANSPORTER-RELATED"/>
    <property type="match status" value="1"/>
</dbReference>
<keyword evidence="2" id="KW-1003">Cell membrane</keyword>
<organism evidence="7 8">
    <name type="scientific">Hymenobacter lucidus</name>
    <dbReference type="NCBI Taxonomy" id="2880930"/>
    <lineage>
        <taxon>Bacteria</taxon>
        <taxon>Pseudomonadati</taxon>
        <taxon>Bacteroidota</taxon>
        <taxon>Cytophagia</taxon>
        <taxon>Cytophagales</taxon>
        <taxon>Hymenobacteraceae</taxon>
        <taxon>Hymenobacter</taxon>
    </lineage>
</organism>
<sequence>MSVAKKLVGQTAVYGISSIAGRALSFLLVSLYTGRFVAAEYGIVTELYAYVAFLNILFTYGMETAFFRFANREGTDQRLLYDKVLSLILVSSVALSGLLVLASPALASLLNYPGREKYFVWLALVMGLDAITAIAFARLRLENQARKVAVVRFTNILLNVGLSLFFIVLCPDVLAGKYLTGLQPLVRAVYNPTLGVGYVFLVGLLANALYIPMLWRELTDFRFRLDFTTLRPMLLYAYPLMLMGLTGMINETFDRPLLKYWLPEGFYPGQTNQTAMGIYGACYKLAIFMSLVIQAFRYAAEPFFFSQSTDKNSPATFALILKWFTLSCAFIFVFISVNIEDFGLLLRGPEYRTGLVVVPVLLLANLFLGVYYNLSVWFKLTDKTYYGTYISVGGAALTVLLNFLLIPLLGYMGSALTTLACYFMMAVVCWWLGEKHFPVPYPVARLAAWLVVACALVAASWYVPIADFWLRHAFHLGLCGLFLALVYLVERPRRAGAQA</sequence>
<protein>
    <submittedName>
        <fullName evidence="7">Oligosaccharide flippase family protein</fullName>
    </submittedName>
</protein>
<feature type="transmembrane region" description="Helical" evidence="6">
    <location>
        <begin position="233"/>
        <end position="253"/>
    </location>
</feature>
<dbReference type="EMBL" id="JAJADR010000001">
    <property type="protein sequence ID" value="MCB2406908.1"/>
    <property type="molecule type" value="Genomic_DNA"/>
</dbReference>
<feature type="transmembrane region" description="Helical" evidence="6">
    <location>
        <begin position="386"/>
        <end position="405"/>
    </location>
</feature>
<keyword evidence="3 6" id="KW-0812">Transmembrane</keyword>
<feature type="transmembrane region" description="Helical" evidence="6">
    <location>
        <begin position="317"/>
        <end position="339"/>
    </location>
</feature>
<evidence type="ECO:0000256" key="1">
    <source>
        <dbReference type="ARBA" id="ARBA00004651"/>
    </source>
</evidence>
<evidence type="ECO:0000256" key="4">
    <source>
        <dbReference type="ARBA" id="ARBA00022989"/>
    </source>
</evidence>
<gene>
    <name evidence="7" type="ORF">LGH74_02880</name>
</gene>
<feature type="transmembrane region" description="Helical" evidence="6">
    <location>
        <begin position="87"/>
        <end position="106"/>
    </location>
</feature>